<dbReference type="OrthoDB" id="5863171at2759"/>
<dbReference type="AlphaFoldDB" id="A0A5N6Z4F9"/>
<sequence length="183" mass="19935">MPKMEVGGEGYTADERRGFLSGLSHATLVEVLVALSEQHSTIPMFPENLKALQSKFSFNPTKTAVPTPSSTSTNTPMIANSLNPAFTNGVDIAQRNTDLTPDFLPTPSSARQTQQDDPSDESDDEFTEHRLYPRAGNGFRLPMNAEDLDIMREDVSCGTFSYALHGAAQVRAQTNEVAPIWGS</sequence>
<accession>A0A5N6Z4F9</accession>
<reference evidence="3" key="1">
    <citation type="submission" date="2019-04" db="EMBL/GenBank/DDBJ databases">
        <title>Friends and foes A comparative genomics studyof 23 Aspergillus species from section Flavi.</title>
        <authorList>
            <consortium name="DOE Joint Genome Institute"/>
            <person name="Kjaerbolling I."/>
            <person name="Vesth T."/>
            <person name="Frisvad J.C."/>
            <person name="Nybo J.L."/>
            <person name="Theobald S."/>
            <person name="Kildgaard S."/>
            <person name="Isbrandt T."/>
            <person name="Kuo A."/>
            <person name="Sato A."/>
            <person name="Lyhne E.K."/>
            <person name="Kogle M.E."/>
            <person name="Wiebenga A."/>
            <person name="Kun R.S."/>
            <person name="Lubbers R.J."/>
            <person name="Makela M.R."/>
            <person name="Barry K."/>
            <person name="Chovatia M."/>
            <person name="Clum A."/>
            <person name="Daum C."/>
            <person name="Haridas S."/>
            <person name="He G."/>
            <person name="LaButti K."/>
            <person name="Lipzen A."/>
            <person name="Mondo S."/>
            <person name="Riley R."/>
            <person name="Salamov A."/>
            <person name="Simmons B.A."/>
            <person name="Magnuson J.K."/>
            <person name="Henrissat B."/>
            <person name="Mortensen U.H."/>
            <person name="Larsen T.O."/>
            <person name="Devries R.P."/>
            <person name="Grigoriev I.V."/>
            <person name="Machida M."/>
            <person name="Baker S.E."/>
            <person name="Andersen M.R."/>
        </authorList>
    </citation>
    <scope>NUCLEOTIDE SEQUENCE [LARGE SCALE GENOMIC DNA]</scope>
    <source>
        <strain evidence="3">CBS 553.77</strain>
    </source>
</reference>
<feature type="compositionally biased region" description="Acidic residues" evidence="1">
    <location>
        <begin position="117"/>
        <end position="126"/>
    </location>
</feature>
<dbReference type="Proteomes" id="UP000327118">
    <property type="component" value="Unassembled WGS sequence"/>
</dbReference>
<evidence type="ECO:0000256" key="1">
    <source>
        <dbReference type="SAM" id="MobiDB-lite"/>
    </source>
</evidence>
<dbReference type="EMBL" id="ML739126">
    <property type="protein sequence ID" value="KAE8352552.1"/>
    <property type="molecule type" value="Genomic_DNA"/>
</dbReference>
<keyword evidence="3" id="KW-1185">Reference proteome</keyword>
<organism evidence="2 3">
    <name type="scientific">Aspergillus coremiiformis</name>
    <dbReference type="NCBI Taxonomy" id="138285"/>
    <lineage>
        <taxon>Eukaryota</taxon>
        <taxon>Fungi</taxon>
        <taxon>Dikarya</taxon>
        <taxon>Ascomycota</taxon>
        <taxon>Pezizomycotina</taxon>
        <taxon>Eurotiomycetes</taxon>
        <taxon>Eurotiomycetidae</taxon>
        <taxon>Eurotiales</taxon>
        <taxon>Aspergillaceae</taxon>
        <taxon>Aspergillus</taxon>
        <taxon>Aspergillus subgen. Circumdati</taxon>
    </lineage>
</organism>
<proteinExistence type="predicted"/>
<feature type="region of interest" description="Disordered" evidence="1">
    <location>
        <begin position="97"/>
        <end position="139"/>
    </location>
</feature>
<evidence type="ECO:0000313" key="2">
    <source>
        <dbReference type="EMBL" id="KAE8352552.1"/>
    </source>
</evidence>
<gene>
    <name evidence="2" type="ORF">BDV28DRAFT_134924</name>
</gene>
<name>A0A5N6Z4F9_9EURO</name>
<protein>
    <submittedName>
        <fullName evidence="2">Uncharacterized protein</fullName>
    </submittedName>
</protein>
<evidence type="ECO:0000313" key="3">
    <source>
        <dbReference type="Proteomes" id="UP000327118"/>
    </source>
</evidence>